<accession>A0A4R6QCL1</accession>
<organism evidence="1 2">
    <name type="scientific">Flavobacterium dankookense</name>
    <dbReference type="NCBI Taxonomy" id="706186"/>
    <lineage>
        <taxon>Bacteria</taxon>
        <taxon>Pseudomonadati</taxon>
        <taxon>Bacteroidota</taxon>
        <taxon>Flavobacteriia</taxon>
        <taxon>Flavobacteriales</taxon>
        <taxon>Flavobacteriaceae</taxon>
        <taxon>Flavobacterium</taxon>
    </lineage>
</organism>
<evidence type="ECO:0000313" key="2">
    <source>
        <dbReference type="Proteomes" id="UP000295260"/>
    </source>
</evidence>
<reference evidence="1 2" key="1">
    <citation type="submission" date="2019-03" db="EMBL/GenBank/DDBJ databases">
        <title>Genomic Encyclopedia of Archaeal and Bacterial Type Strains, Phase II (KMG-II): from individual species to whole genera.</title>
        <authorList>
            <person name="Goeker M."/>
        </authorList>
    </citation>
    <scope>NUCLEOTIDE SEQUENCE [LARGE SCALE GENOMIC DNA]</scope>
    <source>
        <strain evidence="1 2">DSM 25687</strain>
    </source>
</reference>
<evidence type="ECO:0008006" key="3">
    <source>
        <dbReference type="Google" id="ProtNLM"/>
    </source>
</evidence>
<dbReference type="AlphaFoldDB" id="A0A4R6QCL1"/>
<dbReference type="RefSeq" id="WP_133532453.1">
    <property type="nucleotide sequence ID" value="NZ_SNXR01000012.1"/>
</dbReference>
<protein>
    <recommendedName>
        <fullName evidence="3">Peptidase M1 membrane alanine aminopeptidase domain-containing protein</fullName>
    </recommendedName>
</protein>
<dbReference type="SUPFAM" id="SSF55486">
    <property type="entry name" value="Metalloproteases ('zincins'), catalytic domain"/>
    <property type="match status" value="1"/>
</dbReference>
<proteinExistence type="predicted"/>
<dbReference type="Proteomes" id="UP000295260">
    <property type="component" value="Unassembled WGS sequence"/>
</dbReference>
<dbReference type="EMBL" id="SNXR01000012">
    <property type="protein sequence ID" value="TDP60161.1"/>
    <property type="molecule type" value="Genomic_DNA"/>
</dbReference>
<name>A0A4R6QCL1_9FLAO</name>
<dbReference type="InterPro" id="IPR027268">
    <property type="entry name" value="Peptidase_M4/M1_CTD_sf"/>
</dbReference>
<dbReference type="Gene3D" id="1.10.390.10">
    <property type="entry name" value="Neutral Protease Domain 2"/>
    <property type="match status" value="1"/>
</dbReference>
<gene>
    <name evidence="1" type="ORF">BC748_1140</name>
</gene>
<dbReference type="OrthoDB" id="639393at2"/>
<comment type="caution">
    <text evidence="1">The sequence shown here is derived from an EMBL/GenBank/DDBJ whole genome shotgun (WGS) entry which is preliminary data.</text>
</comment>
<sequence>MKKIIILLLIFQFTFAQIPHLSGEISISIKNGTIESNLEYSNVPKIKNYSLWLNSGLNLRYLRDAEDKFNYPNIKYYDDEKSAEAFQYYIPDGDIKIRLLPEKFKINYVGKFPVISDTLKANNRGDWKGNIAFNGKSIRATEQSAWYPIIYDIDNDVVASKVTYDLTVNCTDCSTIYLNGSAPKKGDSVNFKSNQPISLLLFAGIFDFTKNKNTFFINTNLKPEQETVLSNWTDKIIKFYENNLRIPYGNHVTYLYTTPISKKNAWMFVTYPTVAIIGPEKYNVKSYFSDKTNELNDAANIEYFAHELGHYYFGTVIEPNSELRWIFLEGITEYLALQTIKEVLGENNYKRKIAEYLVEVKELNPKPLSIIKNNEISESYRYYYVPLLLTALEKEIGKEKVWNWLQTILKSDKTTKTDYAFFKSSIIKSGISENDFLKFETKYILTENAKENVIKVVK</sequence>
<evidence type="ECO:0000313" key="1">
    <source>
        <dbReference type="EMBL" id="TDP60161.1"/>
    </source>
</evidence>
<keyword evidence="2" id="KW-1185">Reference proteome</keyword>